<dbReference type="InterPro" id="IPR043502">
    <property type="entry name" value="DNA/RNA_pol_sf"/>
</dbReference>
<dbReference type="STRING" id="246409.I1CFL1"/>
<gene>
    <name evidence="3" type="ORF">RO3G_11952</name>
</gene>
<dbReference type="PANTHER" id="PTHR19446">
    <property type="entry name" value="REVERSE TRANSCRIPTASES"/>
    <property type="match status" value="1"/>
</dbReference>
<evidence type="ECO:0000313" key="3">
    <source>
        <dbReference type="EMBL" id="EIE87241.1"/>
    </source>
</evidence>
<dbReference type="Pfam" id="PF00078">
    <property type="entry name" value="RVT_1"/>
    <property type="match status" value="1"/>
</dbReference>
<keyword evidence="4" id="KW-1185">Reference proteome</keyword>
<proteinExistence type="predicted"/>
<dbReference type="InterPro" id="IPR036691">
    <property type="entry name" value="Endo/exonu/phosph_ase_sf"/>
</dbReference>
<dbReference type="SUPFAM" id="SSF56672">
    <property type="entry name" value="DNA/RNA polymerases"/>
    <property type="match status" value="1"/>
</dbReference>
<evidence type="ECO:0000259" key="2">
    <source>
        <dbReference type="PROSITE" id="PS50878"/>
    </source>
</evidence>
<dbReference type="Gene3D" id="3.60.10.10">
    <property type="entry name" value="Endonuclease/exonuclease/phosphatase"/>
    <property type="match status" value="1"/>
</dbReference>
<dbReference type="RefSeq" id="XP_067522637.1">
    <property type="nucleotide sequence ID" value="XM_067666536.1"/>
</dbReference>
<protein>
    <recommendedName>
        <fullName evidence="2">Reverse transcriptase domain-containing protein</fullName>
    </recommendedName>
</protein>
<accession>I1CFL1</accession>
<dbReference type="InterPro" id="IPR000477">
    <property type="entry name" value="RT_dom"/>
</dbReference>
<dbReference type="VEuPathDB" id="FungiDB:RO3G_11952"/>
<dbReference type="OMA" id="IVERANW"/>
<evidence type="ECO:0000256" key="1">
    <source>
        <dbReference type="SAM" id="MobiDB-lite"/>
    </source>
</evidence>
<dbReference type="eggNOG" id="KOG1075">
    <property type="taxonomic scope" value="Eukaryota"/>
</dbReference>
<feature type="region of interest" description="Disordered" evidence="1">
    <location>
        <begin position="1"/>
        <end position="46"/>
    </location>
</feature>
<name>I1CFL1_RHIO9</name>
<evidence type="ECO:0000313" key="4">
    <source>
        <dbReference type="Proteomes" id="UP000009138"/>
    </source>
</evidence>
<dbReference type="InParanoid" id="I1CFL1"/>
<dbReference type="PROSITE" id="PS50878">
    <property type="entry name" value="RT_POL"/>
    <property type="match status" value="1"/>
</dbReference>
<dbReference type="Pfam" id="PF14529">
    <property type="entry name" value="Exo_endo_phos_2"/>
    <property type="match status" value="1"/>
</dbReference>
<organism evidence="3 4">
    <name type="scientific">Rhizopus delemar (strain RA 99-880 / ATCC MYA-4621 / FGSC 9543 / NRRL 43880)</name>
    <name type="common">Mucormycosis agent</name>
    <name type="synonym">Rhizopus arrhizus var. delemar</name>
    <dbReference type="NCBI Taxonomy" id="246409"/>
    <lineage>
        <taxon>Eukaryota</taxon>
        <taxon>Fungi</taxon>
        <taxon>Fungi incertae sedis</taxon>
        <taxon>Mucoromycota</taxon>
        <taxon>Mucoromycotina</taxon>
        <taxon>Mucoromycetes</taxon>
        <taxon>Mucorales</taxon>
        <taxon>Mucorineae</taxon>
        <taxon>Rhizopodaceae</taxon>
        <taxon>Rhizopus</taxon>
    </lineage>
</organism>
<dbReference type="AlphaFoldDB" id="I1CFL1"/>
<reference evidence="3 4" key="1">
    <citation type="journal article" date="2009" name="PLoS Genet.">
        <title>Genomic analysis of the basal lineage fungus Rhizopus oryzae reveals a whole-genome duplication.</title>
        <authorList>
            <person name="Ma L.-J."/>
            <person name="Ibrahim A.S."/>
            <person name="Skory C."/>
            <person name="Grabherr M.G."/>
            <person name="Burger G."/>
            <person name="Butler M."/>
            <person name="Elias M."/>
            <person name="Idnurm A."/>
            <person name="Lang B.F."/>
            <person name="Sone T."/>
            <person name="Abe A."/>
            <person name="Calvo S.E."/>
            <person name="Corrochano L.M."/>
            <person name="Engels R."/>
            <person name="Fu J."/>
            <person name="Hansberg W."/>
            <person name="Kim J.-M."/>
            <person name="Kodira C.D."/>
            <person name="Koehrsen M.J."/>
            <person name="Liu B."/>
            <person name="Miranda-Saavedra D."/>
            <person name="O'Leary S."/>
            <person name="Ortiz-Castellanos L."/>
            <person name="Poulter R."/>
            <person name="Rodriguez-Romero J."/>
            <person name="Ruiz-Herrera J."/>
            <person name="Shen Y.-Q."/>
            <person name="Zeng Q."/>
            <person name="Galagan J."/>
            <person name="Birren B.W."/>
            <person name="Cuomo C.A."/>
            <person name="Wickes B.L."/>
        </authorList>
    </citation>
    <scope>NUCLEOTIDE SEQUENCE [LARGE SCALE GENOMIC DNA]</scope>
    <source>
        <strain evidence="4">RA 99-880 / ATCC MYA-4621 / FGSC 9543 / NRRL 43880</strain>
    </source>
</reference>
<feature type="compositionally biased region" description="Polar residues" evidence="1">
    <location>
        <begin position="1"/>
        <end position="30"/>
    </location>
</feature>
<dbReference type="SUPFAM" id="SSF56219">
    <property type="entry name" value="DNase I-like"/>
    <property type="match status" value="1"/>
</dbReference>
<feature type="compositionally biased region" description="Low complexity" evidence="1">
    <location>
        <begin position="32"/>
        <end position="46"/>
    </location>
</feature>
<dbReference type="CDD" id="cd01650">
    <property type="entry name" value="RT_nLTR_like"/>
    <property type="match status" value="1"/>
</dbReference>
<sequence>MMSSNTCRYNDSSVSTSGMVPDLSTPSSPLVSHGPHGPSITPSSSSSSFIPLTIGLWNANGLQESTADDLLRHCQSFSLVFITETWLLPPHRIRTPWTQFNLYGSPVVNSYRGSQGVSALVSPSCPMAVVQFPVHTKYALGLRLGRSLRLICLYLPPSLSNDEVSSVLVSLPLTDDTIICGDLNARLGAITGDSVANARGSVLLRWCEEHGLSVLNSTLAPGVPTFLSYRGGQVKQSMIDYFLTNTTSALRSPRMQVYSDLSLGSDHKLLSLSFDYAVPDGYPSQPVLSSSSARRLWNLSRLKEPDVCSLYVASFQSLAVPLVDQFKALKSSPPSAAPPIDALNDSLNEAIYSALDKSVGSRSSRPSQWKPFWNAHLQELADVREHHYRRWRRAIGIDKALWWDRHQAAQVRFRAALKSAKRLSWRAFCDSLARGELARAMSKVKVIRNRRRQQVGFTHPDGPAAGASAMRQHLASVYSGDGLPSRRPDPLPSVSGMVPFDLDSQDPGMPSFTADSVGSLMRRLPLRKAPGPDHLRTEMLLPIKSVLAPLLSLLFSICYQWSYTPSLWRQAQVVPIHKKGDPTSPGNYRPISLTSIVRKLFEMCLFPSVEDVSPPLDVAQGGFRHQRSALDQALCLHDLMHSYRRRHNHYPVVAFLDIKSAYDTVDRRIIWQSMLASSAPLSLVSLLANMFDDVSVSVLLQNNVSDPFVPSTGVLQGSVLSPHLYSIYVNTLPALLRSAASATTTSVFSVSPSGPPGPGTLVPDCLPFGPLVGAAALSSSSPSPTPINSLLYADDVALVGSAREVRHMLDLAQTHSLTLGYKWSPPKCAVLNAPAASSSRYVQMSLYDQELPSAEEFIYLGIPFNGQGISVSALIKHRSASTLAAMAQLHSMGLNRQGFPLLLSSRLFAAFIRPKLEYGLAIARLTRKDGEELSRAQDRCLRMLVGGHRTSSTVVLRHITNLPSMTFRADTLVLKFCLRFNGLPDDCLLSLLSSSVPSSLLTQLRKRKIVVDYPSDAPLSSSRLASWLRRYRQDQFHSFLQSTPQVLIRACHPVLRVDPILYLPASRADRSRLIRWRMGWIPGKPAPCSCGLGDTSRSHLMVYTLVPSALWCCLPVPPAGYVGHHIDYVLNLLPVSASARCPPFWSALCQILCHFDKICHPDIEYNSSSLPGQVWIDKSSAAAAP</sequence>
<dbReference type="InterPro" id="IPR005135">
    <property type="entry name" value="Endo/exonuclease/phosphatase"/>
</dbReference>
<dbReference type="Proteomes" id="UP000009138">
    <property type="component" value="Unassembled WGS sequence"/>
</dbReference>
<dbReference type="GeneID" id="93618917"/>
<feature type="domain" description="Reverse transcriptase" evidence="2">
    <location>
        <begin position="557"/>
        <end position="864"/>
    </location>
</feature>
<dbReference type="GO" id="GO:0003824">
    <property type="term" value="F:catalytic activity"/>
    <property type="evidence" value="ECO:0007669"/>
    <property type="project" value="InterPro"/>
</dbReference>
<dbReference type="EMBL" id="CH476740">
    <property type="protein sequence ID" value="EIE87241.1"/>
    <property type="molecule type" value="Genomic_DNA"/>
</dbReference>